<evidence type="ECO:0000313" key="6">
    <source>
        <dbReference type="Proteomes" id="UP000563601"/>
    </source>
</evidence>
<reference evidence="3 6" key="2">
    <citation type="submission" date="2020-08" db="EMBL/GenBank/DDBJ databases">
        <title>Genomic Encyclopedia of Type Strains, Phase IV (KMG-IV): sequencing the most valuable type-strain genomes for metagenomic binning, comparative biology and taxonomic classification.</title>
        <authorList>
            <person name="Goeker M."/>
        </authorList>
    </citation>
    <scope>NUCLEOTIDE SEQUENCE [LARGE SCALE GENOMIC DNA]</scope>
    <source>
        <strain evidence="3 6">DSM 11525</strain>
    </source>
</reference>
<proteinExistence type="predicted"/>
<dbReference type="EMBL" id="JACHHR010000002">
    <property type="protein sequence ID" value="MBB5211546.1"/>
    <property type="molecule type" value="Genomic_DNA"/>
</dbReference>
<dbReference type="Pfam" id="PF13559">
    <property type="entry name" value="DUF4129"/>
    <property type="match status" value="1"/>
</dbReference>
<dbReference type="Proteomes" id="UP000464675">
    <property type="component" value="Chromosome"/>
</dbReference>
<feature type="transmembrane region" description="Helical" evidence="1">
    <location>
        <begin position="263"/>
        <end position="281"/>
    </location>
</feature>
<feature type="transmembrane region" description="Helical" evidence="1">
    <location>
        <begin position="151"/>
        <end position="173"/>
    </location>
</feature>
<organism evidence="3 6">
    <name type="scientific">Microbulbifer hydrolyticus</name>
    <dbReference type="NCBI Taxonomy" id="48074"/>
    <lineage>
        <taxon>Bacteria</taxon>
        <taxon>Pseudomonadati</taxon>
        <taxon>Pseudomonadota</taxon>
        <taxon>Gammaproteobacteria</taxon>
        <taxon>Cellvibrionales</taxon>
        <taxon>Microbulbiferaceae</taxon>
        <taxon>Microbulbifer</taxon>
    </lineage>
</organism>
<evidence type="ECO:0000256" key="1">
    <source>
        <dbReference type="SAM" id="Phobius"/>
    </source>
</evidence>
<feature type="transmembrane region" description="Helical" evidence="1">
    <location>
        <begin position="33"/>
        <end position="52"/>
    </location>
</feature>
<protein>
    <submittedName>
        <fullName evidence="4">DUF4129 domain-containing protein</fullName>
    </submittedName>
</protein>
<accession>A0A6P1T488</accession>
<keyword evidence="1" id="KW-0812">Transmembrane</keyword>
<keyword evidence="5" id="KW-1185">Reference proteome</keyword>
<keyword evidence="1" id="KW-0472">Membrane</keyword>
<sequence>MNLDRLAVRARQRSSWESVDLGILLARRHWLQLMVLWLLPAASLFIVLALLFPGSPNWAIFAIWWLKPAFERLPLLVASRKLFNEPMNNREALAQFRRANRRDWFAWLSWRRLSFTRAFDLPVTVLENAHGKTRATRVSLLHRKAASTASWLHIVGVHVEMILGMGLAALFYLMLPENLEIDWMPILNDNNPVYAWIANGFSLMIMAAVAPFYVCAGFMLYIGRRVDLEAWDIEIHFRKMRARLDANKKRTPKAAAAKPRTSTATSLVCALGLLLLTIAAGPQPVQAGVATPAQAEEQIDEVLAGDDFHQREEVSSWRLKDFESREYHFPDWFIAFIEWLEGLGNDDDEAEMNEGEPGFWPLLAGIIEVLLWVTALSLVAYLLWHFRSHLREMLGYRPRRKVAPAPRPETLFGLDVRRESLPDDVTAEVLRLWHAGNQRESMGLLYRASLSNLISQFDCPFRDHHTEAECAQLVREEAGADPRLQPALVQFFSVLTATWQRQAYAHRPPASTQLESLCDQWQQVFRDGEAQP</sequence>
<evidence type="ECO:0000259" key="2">
    <source>
        <dbReference type="Pfam" id="PF13559"/>
    </source>
</evidence>
<evidence type="ECO:0000313" key="3">
    <source>
        <dbReference type="EMBL" id="MBB5211546.1"/>
    </source>
</evidence>
<name>A0A6P1T488_9GAMM</name>
<feature type="transmembrane region" description="Helical" evidence="1">
    <location>
        <begin position="359"/>
        <end position="384"/>
    </location>
</feature>
<dbReference type="OrthoDB" id="183980at2"/>
<dbReference type="RefSeq" id="WP_161857052.1">
    <property type="nucleotide sequence ID" value="NZ_CP047491.1"/>
</dbReference>
<dbReference type="AlphaFoldDB" id="A0A6P1T488"/>
<dbReference type="Proteomes" id="UP000563601">
    <property type="component" value="Unassembled WGS sequence"/>
</dbReference>
<evidence type="ECO:0000313" key="5">
    <source>
        <dbReference type="Proteomes" id="UP000464675"/>
    </source>
</evidence>
<evidence type="ECO:0000313" key="4">
    <source>
        <dbReference type="EMBL" id="QHQ37714.1"/>
    </source>
</evidence>
<dbReference type="InterPro" id="IPR025403">
    <property type="entry name" value="TgpA-like_C"/>
</dbReference>
<gene>
    <name evidence="4" type="ORF">GTQ55_01075</name>
    <name evidence="3" type="ORF">HNQ53_001764</name>
</gene>
<feature type="transmembrane region" description="Helical" evidence="1">
    <location>
        <begin position="193"/>
        <end position="222"/>
    </location>
</feature>
<dbReference type="EMBL" id="CP047491">
    <property type="protein sequence ID" value="QHQ37714.1"/>
    <property type="molecule type" value="Genomic_DNA"/>
</dbReference>
<reference evidence="4 5" key="1">
    <citation type="submission" date="2020-01" db="EMBL/GenBank/DDBJ databases">
        <title>The possibility of degradation of plastic by Microbulbifer hydrolyticus IRE-31.</title>
        <authorList>
            <person name="Liu L."/>
        </authorList>
    </citation>
    <scope>NUCLEOTIDE SEQUENCE [LARGE SCALE GENOMIC DNA]</scope>
    <source>
        <strain evidence="4 5">IRE-31</strain>
    </source>
</reference>
<feature type="domain" description="Protein-glutamine gamma-glutamyltransferase-like C-terminal" evidence="2">
    <location>
        <begin position="445"/>
        <end position="522"/>
    </location>
</feature>
<keyword evidence="1" id="KW-1133">Transmembrane helix</keyword>